<sequence>MNHQSQITITGGLDIPMYKKKEVALDMERPICVSIGPYHRNDSKLARMENTKLRCFKYITTGDYLNLPVYLNANLSQELTFFRESYFCGRVEDFRKLYRQNYQIVKNTHGFLEMLILDACFIICFIISVLEMNDQRHKIVGIFKNSQTSTEKLFDELTASKRDNIFNDLIVLDNQIPFESMEVIWNVLKIKNIVKQDSFLIDVISDYFYSLFPGKKHNHTECNLPIIHILHLCHHNICNHHSNPENKEKCIHGSFSGDWKPDGHRIPCAAELDKVGMKFKRKEDCESFLDITFENGVLKIPNIAMSDHGRIMFHNLQKFEDLFNEKTEISSQVKAYIMLMCFLIKTSDDAKILSQAGILNDRIGVLENDIPKFFNELSTIKTNGTNYYQHELSKDINKYYKTWYNLWIAILKRNYRNNPWFIVSSIVATILLFSAIDMIIRNIG</sequence>
<proteinExistence type="predicted"/>
<protein>
    <submittedName>
        <fullName evidence="2">Uncharacterized protein</fullName>
    </submittedName>
</protein>
<dbReference type="PANTHER" id="PTHR31170">
    <property type="entry name" value="BNAC04G53230D PROTEIN"/>
    <property type="match status" value="1"/>
</dbReference>
<dbReference type="OrthoDB" id="1862127at2759"/>
<dbReference type="InterPro" id="IPR004158">
    <property type="entry name" value="DUF247_pln"/>
</dbReference>
<evidence type="ECO:0000313" key="2">
    <source>
        <dbReference type="EMBL" id="KMZ69701.1"/>
    </source>
</evidence>
<feature type="transmembrane region" description="Helical" evidence="1">
    <location>
        <begin position="420"/>
        <end position="440"/>
    </location>
</feature>
<dbReference type="AlphaFoldDB" id="A0A0K9PL67"/>
<dbReference type="Pfam" id="PF03140">
    <property type="entry name" value="DUF247"/>
    <property type="match status" value="1"/>
</dbReference>
<keyword evidence="3" id="KW-1185">Reference proteome</keyword>
<evidence type="ECO:0000313" key="3">
    <source>
        <dbReference type="Proteomes" id="UP000036987"/>
    </source>
</evidence>
<feature type="transmembrane region" description="Helical" evidence="1">
    <location>
        <begin position="111"/>
        <end position="130"/>
    </location>
</feature>
<evidence type="ECO:0000256" key="1">
    <source>
        <dbReference type="SAM" id="Phobius"/>
    </source>
</evidence>
<comment type="caution">
    <text evidence="2">The sequence shown here is derived from an EMBL/GenBank/DDBJ whole genome shotgun (WGS) entry which is preliminary data.</text>
</comment>
<accession>A0A0K9PL67</accession>
<name>A0A0K9PL67_ZOSMR</name>
<dbReference type="EMBL" id="LFYR01000756">
    <property type="protein sequence ID" value="KMZ69701.1"/>
    <property type="molecule type" value="Genomic_DNA"/>
</dbReference>
<dbReference type="Proteomes" id="UP000036987">
    <property type="component" value="Unassembled WGS sequence"/>
</dbReference>
<organism evidence="2 3">
    <name type="scientific">Zostera marina</name>
    <name type="common">Eelgrass</name>
    <dbReference type="NCBI Taxonomy" id="29655"/>
    <lineage>
        <taxon>Eukaryota</taxon>
        <taxon>Viridiplantae</taxon>
        <taxon>Streptophyta</taxon>
        <taxon>Embryophyta</taxon>
        <taxon>Tracheophyta</taxon>
        <taxon>Spermatophyta</taxon>
        <taxon>Magnoliopsida</taxon>
        <taxon>Liliopsida</taxon>
        <taxon>Zosteraceae</taxon>
        <taxon>Zostera</taxon>
    </lineage>
</organism>
<keyword evidence="1" id="KW-0812">Transmembrane</keyword>
<keyword evidence="1" id="KW-0472">Membrane</keyword>
<gene>
    <name evidence="2" type="ORF">ZOSMA_209G00360</name>
</gene>
<dbReference type="PANTHER" id="PTHR31170:SF25">
    <property type="entry name" value="BNAA09G04570D PROTEIN"/>
    <property type="match status" value="1"/>
</dbReference>
<reference evidence="3" key="1">
    <citation type="journal article" date="2016" name="Nature">
        <title>The genome of the seagrass Zostera marina reveals angiosperm adaptation to the sea.</title>
        <authorList>
            <person name="Olsen J.L."/>
            <person name="Rouze P."/>
            <person name="Verhelst B."/>
            <person name="Lin Y.-C."/>
            <person name="Bayer T."/>
            <person name="Collen J."/>
            <person name="Dattolo E."/>
            <person name="De Paoli E."/>
            <person name="Dittami S."/>
            <person name="Maumus F."/>
            <person name="Michel G."/>
            <person name="Kersting A."/>
            <person name="Lauritano C."/>
            <person name="Lohaus R."/>
            <person name="Toepel M."/>
            <person name="Tonon T."/>
            <person name="Vanneste K."/>
            <person name="Amirebrahimi M."/>
            <person name="Brakel J."/>
            <person name="Bostroem C."/>
            <person name="Chovatia M."/>
            <person name="Grimwood J."/>
            <person name="Jenkins J.W."/>
            <person name="Jueterbock A."/>
            <person name="Mraz A."/>
            <person name="Stam W.T."/>
            <person name="Tice H."/>
            <person name="Bornberg-Bauer E."/>
            <person name="Green P.J."/>
            <person name="Pearson G.A."/>
            <person name="Procaccini G."/>
            <person name="Duarte C.M."/>
            <person name="Schmutz J."/>
            <person name="Reusch T.B.H."/>
            <person name="Van de Peer Y."/>
        </authorList>
    </citation>
    <scope>NUCLEOTIDE SEQUENCE [LARGE SCALE GENOMIC DNA]</scope>
    <source>
        <strain evidence="3">cv. Finnish</strain>
    </source>
</reference>
<keyword evidence="1" id="KW-1133">Transmembrane helix</keyword>